<evidence type="ECO:0000259" key="2">
    <source>
        <dbReference type="Pfam" id="PF12697"/>
    </source>
</evidence>
<dbReference type="Pfam" id="PF12697">
    <property type="entry name" value="Abhydrolase_6"/>
    <property type="match status" value="1"/>
</dbReference>
<dbReference type="Gene3D" id="3.40.50.1820">
    <property type="entry name" value="alpha/beta hydrolase"/>
    <property type="match status" value="1"/>
</dbReference>
<evidence type="ECO:0000313" key="4">
    <source>
        <dbReference type="Proteomes" id="UP001157125"/>
    </source>
</evidence>
<sequence>MARVRNSGRYVAAERAMWAARGIAGTEHRVPHAGGGAVRVLEHGAGRDVVFVHGSPSAGGMFAPLVQQMRGVRALVVDRPGCGASDPLDWGGDAAALRAHASGFLAATIEALADGPVDLVGSSAGAMPVLLLAASRPDLVRSVTLEGAPAVRGMRLPWHMRAATVAPVAALVGRFPVRERDLRRSLRIIGHGPALSRGGLGPEDFAWRVALARDTETYANDLALMRAVASWRGLRRGWAVGSTDLARLQTPVLWVIGDRDPFASQARVRDWASGVPSSTVCVRHGEGHMPWIDAPEDHARLLERWWATVPVVVKAKAA</sequence>
<proteinExistence type="predicted"/>
<dbReference type="SUPFAM" id="SSF53474">
    <property type="entry name" value="alpha/beta-Hydrolases"/>
    <property type="match status" value="1"/>
</dbReference>
<dbReference type="EMBL" id="BSUN01000001">
    <property type="protein sequence ID" value="GMA34521.1"/>
    <property type="molecule type" value="Genomic_DNA"/>
</dbReference>
<comment type="caution">
    <text evidence="3">The sequence shown here is derived from an EMBL/GenBank/DDBJ whole genome shotgun (WGS) entry which is preliminary data.</text>
</comment>
<evidence type="ECO:0000256" key="1">
    <source>
        <dbReference type="ARBA" id="ARBA00022801"/>
    </source>
</evidence>
<reference evidence="4" key="1">
    <citation type="journal article" date="2019" name="Int. J. Syst. Evol. Microbiol.">
        <title>The Global Catalogue of Microorganisms (GCM) 10K type strain sequencing project: providing services to taxonomists for standard genome sequencing and annotation.</title>
        <authorList>
            <consortium name="The Broad Institute Genomics Platform"/>
            <consortium name="The Broad Institute Genome Sequencing Center for Infectious Disease"/>
            <person name="Wu L."/>
            <person name="Ma J."/>
        </authorList>
    </citation>
    <scope>NUCLEOTIDE SEQUENCE [LARGE SCALE GENOMIC DNA]</scope>
    <source>
        <strain evidence="4">NBRC 112299</strain>
    </source>
</reference>
<dbReference type="GO" id="GO:0016787">
    <property type="term" value="F:hydrolase activity"/>
    <property type="evidence" value="ECO:0007669"/>
    <property type="project" value="UniProtKB-KW"/>
</dbReference>
<dbReference type="PANTHER" id="PTHR43798">
    <property type="entry name" value="MONOACYLGLYCEROL LIPASE"/>
    <property type="match status" value="1"/>
</dbReference>
<organism evidence="3 4">
    <name type="scientific">Demequina litorisediminis</name>
    <dbReference type="NCBI Taxonomy" id="1849022"/>
    <lineage>
        <taxon>Bacteria</taxon>
        <taxon>Bacillati</taxon>
        <taxon>Actinomycetota</taxon>
        <taxon>Actinomycetes</taxon>
        <taxon>Micrococcales</taxon>
        <taxon>Demequinaceae</taxon>
        <taxon>Demequina</taxon>
    </lineage>
</organism>
<protein>
    <submittedName>
        <fullName evidence="3">Alpha/beta hydrolase</fullName>
    </submittedName>
</protein>
<keyword evidence="1 3" id="KW-0378">Hydrolase</keyword>
<dbReference type="Proteomes" id="UP001157125">
    <property type="component" value="Unassembled WGS sequence"/>
</dbReference>
<dbReference type="RefSeq" id="WP_284327440.1">
    <property type="nucleotide sequence ID" value="NZ_BSUN01000001.1"/>
</dbReference>
<evidence type="ECO:0000313" key="3">
    <source>
        <dbReference type="EMBL" id="GMA34521.1"/>
    </source>
</evidence>
<dbReference type="InterPro" id="IPR050266">
    <property type="entry name" value="AB_hydrolase_sf"/>
</dbReference>
<dbReference type="InterPro" id="IPR029058">
    <property type="entry name" value="AB_hydrolase_fold"/>
</dbReference>
<dbReference type="InterPro" id="IPR000073">
    <property type="entry name" value="AB_hydrolase_1"/>
</dbReference>
<accession>A0ABQ6IAM5</accession>
<name>A0ABQ6IAM5_9MICO</name>
<dbReference type="PANTHER" id="PTHR43798:SF31">
    <property type="entry name" value="AB HYDROLASE SUPERFAMILY PROTEIN YCLE"/>
    <property type="match status" value="1"/>
</dbReference>
<feature type="domain" description="AB hydrolase-1" evidence="2">
    <location>
        <begin position="49"/>
        <end position="298"/>
    </location>
</feature>
<keyword evidence="4" id="KW-1185">Reference proteome</keyword>
<gene>
    <name evidence="3" type="ORF">GCM10025876_07250</name>
</gene>